<proteinExistence type="predicted"/>
<organism evidence="2">
    <name type="scientific">Lygus hesperus</name>
    <name type="common">Western plant bug</name>
    <dbReference type="NCBI Taxonomy" id="30085"/>
    <lineage>
        <taxon>Eukaryota</taxon>
        <taxon>Metazoa</taxon>
        <taxon>Ecdysozoa</taxon>
        <taxon>Arthropoda</taxon>
        <taxon>Hexapoda</taxon>
        <taxon>Insecta</taxon>
        <taxon>Pterygota</taxon>
        <taxon>Neoptera</taxon>
        <taxon>Paraneoptera</taxon>
        <taxon>Hemiptera</taxon>
        <taxon>Heteroptera</taxon>
        <taxon>Panheteroptera</taxon>
        <taxon>Cimicomorpha</taxon>
        <taxon>Miridae</taxon>
        <taxon>Mirini</taxon>
        <taxon>Lygus</taxon>
    </lineage>
</organism>
<name>A0A146M3T5_LYGHE</name>
<dbReference type="EMBL" id="GDHC01004191">
    <property type="protein sequence ID" value="JAQ14438.1"/>
    <property type="molecule type" value="Transcribed_RNA"/>
</dbReference>
<evidence type="ECO:0000313" key="2">
    <source>
        <dbReference type="EMBL" id="JAQ14438.1"/>
    </source>
</evidence>
<gene>
    <name evidence="2" type="ORF">g.48520</name>
</gene>
<reference evidence="2" key="1">
    <citation type="journal article" date="2016" name="Gigascience">
        <title>De novo construction of an expanded transcriptome assembly for the western tarnished plant bug, Lygus hesperus.</title>
        <authorList>
            <person name="Tassone E.E."/>
            <person name="Geib S.M."/>
            <person name="Hall B."/>
            <person name="Fabrick J.A."/>
            <person name="Brent C.S."/>
            <person name="Hull J.J."/>
        </authorList>
    </citation>
    <scope>NUCLEOTIDE SEQUENCE</scope>
</reference>
<accession>A0A146M3T5</accession>
<dbReference type="AlphaFoldDB" id="A0A146M3T5"/>
<evidence type="ECO:0000256" key="1">
    <source>
        <dbReference type="SAM" id="MobiDB-lite"/>
    </source>
</evidence>
<feature type="region of interest" description="Disordered" evidence="1">
    <location>
        <begin position="242"/>
        <end position="263"/>
    </location>
</feature>
<sequence length="432" mass="44797">MEGRKKGANGKENNLKKIEGLWRGGCLETFPVDDGGAGLVVFLLGDPHLLEGGEGGEDGSSDPYGVFALWGSDDLDLHGGWGEGGDFLLHPVGDSRVHGGASREHGVGVQVLTDVHVALHDGVVSGFVDTAGFHSQEGRLEEGFGAPEPLVSDGDDLTVGKLVGLFEGRGGRGGGHFLLEVQSDVAELLLDVTDDLPFGGGREGVASLGEDLHKVVGQVTASQVETEDGVGESVSLVDRDGVGDTISGVEDDTSGTTGGVQRQDSLDGHVHGGCVEGFEHDLGHLLPVGLRVEGGFSQEDGVFLGGDSQLVVEGVVPDFLHIVPVGDDTVFDGVLQGEDTPFALGLVSDVGVFLAHTDHDTLMPGSAHNGGEDGPGGIVSGESGFAHTGSIVNNERSNFFVAHFGFGLLIKSLEKTRGRAERSVLPRVQERN</sequence>
<protein>
    <submittedName>
        <fullName evidence="2">Uncharacterized protein</fullName>
    </submittedName>
</protein>